<accession>A0AA41SE20</accession>
<name>A0AA41SE20_PAPNU</name>
<reference evidence="1" key="1">
    <citation type="submission" date="2022-03" db="EMBL/GenBank/DDBJ databases">
        <title>A functionally conserved STORR gene fusion in Papaver species that diverged 16.8 million years ago.</title>
        <authorList>
            <person name="Catania T."/>
        </authorList>
    </citation>
    <scope>NUCLEOTIDE SEQUENCE</scope>
    <source>
        <strain evidence="1">S-191538</strain>
    </source>
</reference>
<keyword evidence="2" id="KW-1185">Reference proteome</keyword>
<feature type="non-terminal residue" evidence="1">
    <location>
        <position position="1"/>
    </location>
</feature>
<gene>
    <name evidence="1" type="ORF">MKW94_007652</name>
</gene>
<comment type="caution">
    <text evidence="1">The sequence shown here is derived from an EMBL/GenBank/DDBJ whole genome shotgun (WGS) entry which is preliminary data.</text>
</comment>
<dbReference type="EMBL" id="JAJJMA010135190">
    <property type="protein sequence ID" value="MCL7033505.1"/>
    <property type="molecule type" value="Genomic_DNA"/>
</dbReference>
<proteinExistence type="predicted"/>
<evidence type="ECO:0000313" key="1">
    <source>
        <dbReference type="EMBL" id="MCL7033505.1"/>
    </source>
</evidence>
<dbReference type="AlphaFoldDB" id="A0AA41SE20"/>
<evidence type="ECO:0000313" key="2">
    <source>
        <dbReference type="Proteomes" id="UP001177140"/>
    </source>
</evidence>
<organism evidence="1 2">
    <name type="scientific">Papaver nudicaule</name>
    <name type="common">Iceland poppy</name>
    <dbReference type="NCBI Taxonomy" id="74823"/>
    <lineage>
        <taxon>Eukaryota</taxon>
        <taxon>Viridiplantae</taxon>
        <taxon>Streptophyta</taxon>
        <taxon>Embryophyta</taxon>
        <taxon>Tracheophyta</taxon>
        <taxon>Spermatophyta</taxon>
        <taxon>Magnoliopsida</taxon>
        <taxon>Ranunculales</taxon>
        <taxon>Papaveraceae</taxon>
        <taxon>Papaveroideae</taxon>
        <taxon>Papaver</taxon>
    </lineage>
</organism>
<protein>
    <submittedName>
        <fullName evidence="1">Uncharacterized protein</fullName>
    </submittedName>
</protein>
<sequence length="246" mass="28360">MAAQPFYISPGIVKLDPAARQEKIKTSRTKLLNSRDEVLDLLEQQEWKNFTVAEATITDYVLLLSGVPYQCFGDRTGLDVHLGILKRLQARLEKECTQAKDQYYDLRLSVLDYDRKRAMMLQELNDAKDRGGISEDLRKWIDRQLLDEDWKGSLEAADKMEKQYMGQAAEDAQEVHYVKQIIDLEPIYADNPETVKSRFMSCSKELGDATNKMQENSRAYTQAPPLCLCVKKLWEFLEANRSLVPE</sequence>
<dbReference type="Proteomes" id="UP001177140">
    <property type="component" value="Unassembled WGS sequence"/>
</dbReference>